<accession>A0A8S1LBG7</accession>
<evidence type="ECO:0000313" key="4">
    <source>
        <dbReference type="Proteomes" id="UP000688137"/>
    </source>
</evidence>
<organism evidence="3 4">
    <name type="scientific">Paramecium primaurelia</name>
    <dbReference type="NCBI Taxonomy" id="5886"/>
    <lineage>
        <taxon>Eukaryota</taxon>
        <taxon>Sar</taxon>
        <taxon>Alveolata</taxon>
        <taxon>Ciliophora</taxon>
        <taxon>Intramacronucleata</taxon>
        <taxon>Oligohymenophorea</taxon>
        <taxon>Peniculida</taxon>
        <taxon>Parameciidae</taxon>
        <taxon>Paramecium</taxon>
    </lineage>
</organism>
<sequence length="234" mass="28078">MQRSQNDDDKPLIPLPQATEQKRQEKLAYEKQMARVTLLKQTQQKNLHLAKLYEMAADKIENGQSVKKQLRDLAEEARQLKADDMKKRKYQIKQIKKHEEEFILKRAAQQKIGDSMKQSSVKEYKSAIKLTLSRTRDCILQDNQKIRETLYQEEKKRKEKKEEAKKLDEMKSQQFYKERVSYEKMIEEKLKKSREKLFQDEQILQSRLQETQNLLSKSQKKFMELQSQSVHSKR</sequence>
<proteinExistence type="predicted"/>
<dbReference type="Proteomes" id="UP000688137">
    <property type="component" value="Unassembled WGS sequence"/>
</dbReference>
<protein>
    <submittedName>
        <fullName evidence="3">Uncharacterized protein</fullName>
    </submittedName>
</protein>
<dbReference type="EMBL" id="CAJJDM010000034">
    <property type="protein sequence ID" value="CAD8063791.1"/>
    <property type="molecule type" value="Genomic_DNA"/>
</dbReference>
<feature type="compositionally biased region" description="Basic and acidic residues" evidence="2">
    <location>
        <begin position="1"/>
        <end position="11"/>
    </location>
</feature>
<keyword evidence="4" id="KW-1185">Reference proteome</keyword>
<comment type="caution">
    <text evidence="3">The sequence shown here is derived from an EMBL/GenBank/DDBJ whole genome shotgun (WGS) entry which is preliminary data.</text>
</comment>
<evidence type="ECO:0000313" key="3">
    <source>
        <dbReference type="EMBL" id="CAD8063791.1"/>
    </source>
</evidence>
<feature type="region of interest" description="Disordered" evidence="2">
    <location>
        <begin position="1"/>
        <end position="26"/>
    </location>
</feature>
<dbReference type="OMA" id="RDCILQD"/>
<reference evidence="3" key="1">
    <citation type="submission" date="2021-01" db="EMBL/GenBank/DDBJ databases">
        <authorList>
            <consortium name="Genoscope - CEA"/>
            <person name="William W."/>
        </authorList>
    </citation>
    <scope>NUCLEOTIDE SEQUENCE</scope>
</reference>
<feature type="coiled-coil region" evidence="1">
    <location>
        <begin position="143"/>
        <end position="173"/>
    </location>
</feature>
<evidence type="ECO:0000256" key="2">
    <source>
        <dbReference type="SAM" id="MobiDB-lite"/>
    </source>
</evidence>
<keyword evidence="1" id="KW-0175">Coiled coil</keyword>
<gene>
    <name evidence="3" type="ORF">PPRIM_AZ9-3.1.T0350142</name>
</gene>
<dbReference type="AlphaFoldDB" id="A0A8S1LBG7"/>
<evidence type="ECO:0000256" key="1">
    <source>
        <dbReference type="SAM" id="Coils"/>
    </source>
</evidence>
<name>A0A8S1LBG7_PARPR</name>